<dbReference type="EMBL" id="JAUTXY010000002">
    <property type="protein sequence ID" value="MEE2057359.1"/>
    <property type="molecule type" value="Genomic_DNA"/>
</dbReference>
<name>A0ABU7L7S6_9NOCA</name>
<protein>
    <submittedName>
        <fullName evidence="5">Helix-turn-helix domain-containing protein</fullName>
    </submittedName>
</protein>
<evidence type="ECO:0000256" key="1">
    <source>
        <dbReference type="ARBA" id="ARBA00023015"/>
    </source>
</evidence>
<gene>
    <name evidence="5" type="ORF">Q7514_07435</name>
</gene>
<keyword evidence="1" id="KW-0805">Transcription regulation</keyword>
<keyword evidence="6" id="KW-1185">Reference proteome</keyword>
<dbReference type="Proteomes" id="UP001336020">
    <property type="component" value="Unassembled WGS sequence"/>
</dbReference>
<dbReference type="SUPFAM" id="SSF46689">
    <property type="entry name" value="Homeodomain-like"/>
    <property type="match status" value="1"/>
</dbReference>
<evidence type="ECO:0000313" key="6">
    <source>
        <dbReference type="Proteomes" id="UP001336020"/>
    </source>
</evidence>
<dbReference type="RefSeq" id="WP_330132604.1">
    <property type="nucleotide sequence ID" value="NZ_JAUTXY010000002.1"/>
</dbReference>
<dbReference type="PANTHER" id="PTHR30055">
    <property type="entry name" value="HTH-TYPE TRANSCRIPTIONAL REGULATOR RUTR"/>
    <property type="match status" value="1"/>
</dbReference>
<dbReference type="InterPro" id="IPR009057">
    <property type="entry name" value="Homeodomain-like_sf"/>
</dbReference>
<sequence length="226" mass="25738">MSEQRGHPIALSPKQQLVLTAERLYALHGLDGVPLRHIGVAAGMANKSAVQYHFGSKENLIQAILINRIDGLTHRRELLEARLSDGNLRQILEAHHLPLIELAEDEDCYYLPFLELLLRESHPMDDLTERHRESKRSYYAQLDLLLDHIPQPLRDMRMHQASAVCVHISADRHRMRMHGVTVAPYVLHVSQLLDLLVSILTTRPSEETLAALESSPREAPVFRELP</sequence>
<reference evidence="5 6" key="1">
    <citation type="submission" date="2023-07" db="EMBL/GenBank/DDBJ databases">
        <authorList>
            <person name="Girao M."/>
            <person name="Carvalho M.F."/>
        </authorList>
    </citation>
    <scope>NUCLEOTIDE SEQUENCE [LARGE SCALE GENOMIC DNA]</scope>
    <source>
        <strain evidence="5 6">YIM65754</strain>
    </source>
</reference>
<dbReference type="Gene3D" id="1.10.357.10">
    <property type="entry name" value="Tetracycline Repressor, domain 2"/>
    <property type="match status" value="1"/>
</dbReference>
<organism evidence="5 6">
    <name type="scientific">Rhodococcus artemisiae</name>
    <dbReference type="NCBI Taxonomy" id="714159"/>
    <lineage>
        <taxon>Bacteria</taxon>
        <taxon>Bacillati</taxon>
        <taxon>Actinomycetota</taxon>
        <taxon>Actinomycetes</taxon>
        <taxon>Mycobacteriales</taxon>
        <taxon>Nocardiaceae</taxon>
        <taxon>Rhodococcus</taxon>
    </lineage>
</organism>
<keyword evidence="2" id="KW-0238">DNA-binding</keyword>
<evidence type="ECO:0000259" key="4">
    <source>
        <dbReference type="Pfam" id="PF00440"/>
    </source>
</evidence>
<evidence type="ECO:0000256" key="2">
    <source>
        <dbReference type="ARBA" id="ARBA00023125"/>
    </source>
</evidence>
<proteinExistence type="predicted"/>
<dbReference type="Pfam" id="PF00440">
    <property type="entry name" value="TetR_N"/>
    <property type="match status" value="1"/>
</dbReference>
<evidence type="ECO:0000313" key="5">
    <source>
        <dbReference type="EMBL" id="MEE2057359.1"/>
    </source>
</evidence>
<dbReference type="PANTHER" id="PTHR30055:SF234">
    <property type="entry name" value="HTH-TYPE TRANSCRIPTIONAL REGULATOR BETI"/>
    <property type="match status" value="1"/>
</dbReference>
<feature type="domain" description="HTH tetR-type" evidence="4">
    <location>
        <begin position="20"/>
        <end position="64"/>
    </location>
</feature>
<keyword evidence="3" id="KW-0804">Transcription</keyword>
<comment type="caution">
    <text evidence="5">The sequence shown here is derived from an EMBL/GenBank/DDBJ whole genome shotgun (WGS) entry which is preliminary data.</text>
</comment>
<dbReference type="InterPro" id="IPR001647">
    <property type="entry name" value="HTH_TetR"/>
</dbReference>
<dbReference type="InterPro" id="IPR050109">
    <property type="entry name" value="HTH-type_TetR-like_transc_reg"/>
</dbReference>
<accession>A0ABU7L7S6</accession>
<evidence type="ECO:0000256" key="3">
    <source>
        <dbReference type="ARBA" id="ARBA00023163"/>
    </source>
</evidence>